<proteinExistence type="inferred from homology"/>
<evidence type="ECO:0000259" key="16">
    <source>
        <dbReference type="PROSITE" id="PS50886"/>
    </source>
</evidence>
<evidence type="ECO:0000256" key="6">
    <source>
        <dbReference type="ARBA" id="ARBA00022723"/>
    </source>
</evidence>
<dbReference type="GO" id="GO:0046872">
    <property type="term" value="F:metal ion binding"/>
    <property type="evidence" value="ECO:0007669"/>
    <property type="project" value="UniProtKB-KW"/>
</dbReference>
<dbReference type="InterPro" id="IPR014729">
    <property type="entry name" value="Rossmann-like_a/b/a_fold"/>
</dbReference>
<dbReference type="InterPro" id="IPR029038">
    <property type="entry name" value="MetRS_Zn"/>
</dbReference>
<feature type="binding site" evidence="14">
    <location>
        <position position="153"/>
    </location>
    <ligand>
        <name>Zn(2+)</name>
        <dbReference type="ChEBI" id="CHEBI:29105"/>
    </ligand>
</feature>
<dbReference type="CDD" id="cd00814">
    <property type="entry name" value="MetRS_core"/>
    <property type="match status" value="1"/>
</dbReference>
<dbReference type="GO" id="GO:0000049">
    <property type="term" value="F:tRNA binding"/>
    <property type="evidence" value="ECO:0007669"/>
    <property type="project" value="UniProtKB-UniRule"/>
</dbReference>
<evidence type="ECO:0000256" key="10">
    <source>
        <dbReference type="ARBA" id="ARBA00022884"/>
    </source>
</evidence>
<feature type="compositionally biased region" description="Basic and acidic residues" evidence="15">
    <location>
        <begin position="556"/>
        <end position="567"/>
    </location>
</feature>
<dbReference type="InterPro" id="IPR023458">
    <property type="entry name" value="Met-tRNA_ligase_1"/>
</dbReference>
<comment type="cofactor">
    <cofactor evidence="14">
        <name>Zn(2+)</name>
        <dbReference type="ChEBI" id="CHEBI:29105"/>
    </cofactor>
    <text evidence="14">Binds 1 zinc ion per subunit.</text>
</comment>
<dbReference type="GO" id="GO:0017101">
    <property type="term" value="C:aminoacyl-tRNA synthetase multienzyme complex"/>
    <property type="evidence" value="ECO:0007669"/>
    <property type="project" value="TreeGrafter"/>
</dbReference>
<evidence type="ECO:0000256" key="5">
    <source>
        <dbReference type="ARBA" id="ARBA00022598"/>
    </source>
</evidence>
<dbReference type="Gene3D" id="2.40.50.140">
    <property type="entry name" value="Nucleic acid-binding proteins"/>
    <property type="match status" value="1"/>
</dbReference>
<feature type="binding site" evidence="14">
    <location>
        <position position="347"/>
    </location>
    <ligand>
        <name>ATP</name>
        <dbReference type="ChEBI" id="CHEBI:30616"/>
    </ligand>
</feature>
<evidence type="ECO:0000256" key="9">
    <source>
        <dbReference type="ARBA" id="ARBA00022840"/>
    </source>
</evidence>
<dbReference type="SUPFAM" id="SSF47323">
    <property type="entry name" value="Anticodon-binding domain of a subclass of class I aminoacyl-tRNA synthetases"/>
    <property type="match status" value="1"/>
</dbReference>
<evidence type="ECO:0000313" key="17">
    <source>
        <dbReference type="EMBL" id="SEH38476.1"/>
    </source>
</evidence>
<dbReference type="InterPro" id="IPR012340">
    <property type="entry name" value="NA-bd_OB-fold"/>
</dbReference>
<evidence type="ECO:0000256" key="14">
    <source>
        <dbReference type="HAMAP-Rule" id="MF_00098"/>
    </source>
</evidence>
<keyword evidence="3 14" id="KW-0963">Cytoplasm</keyword>
<dbReference type="FunFam" id="2.20.28.20:FF:000001">
    <property type="entry name" value="Methionine--tRNA ligase"/>
    <property type="match status" value="1"/>
</dbReference>
<dbReference type="STRING" id="1267564.SAMN05192561_101373"/>
<dbReference type="Proteomes" id="UP000199215">
    <property type="component" value="Unassembled WGS sequence"/>
</dbReference>
<reference evidence="17 18" key="1">
    <citation type="submission" date="2016-10" db="EMBL/GenBank/DDBJ databases">
        <authorList>
            <person name="de Groot N.N."/>
        </authorList>
    </citation>
    <scope>NUCLEOTIDE SEQUENCE [LARGE SCALE GENOMIC DNA]</scope>
    <source>
        <strain evidence="17 18">IBRC-M10418</strain>
    </source>
</reference>
<dbReference type="GO" id="GO:0006431">
    <property type="term" value="P:methionyl-tRNA aminoacylation"/>
    <property type="evidence" value="ECO:0007669"/>
    <property type="project" value="UniProtKB-UniRule"/>
</dbReference>
<dbReference type="PANTHER" id="PTHR45765:SF1">
    <property type="entry name" value="METHIONINE--TRNA LIGASE, CYTOPLASMIC"/>
    <property type="match status" value="1"/>
</dbReference>
<keyword evidence="12 14" id="KW-0030">Aminoacyl-tRNA synthetase</keyword>
<comment type="subcellular location">
    <subcellularLocation>
        <location evidence="1 14">Cytoplasm</location>
    </subcellularLocation>
</comment>
<evidence type="ECO:0000256" key="15">
    <source>
        <dbReference type="SAM" id="MobiDB-lite"/>
    </source>
</evidence>
<dbReference type="Gene3D" id="3.40.50.620">
    <property type="entry name" value="HUPs"/>
    <property type="match status" value="1"/>
</dbReference>
<dbReference type="RefSeq" id="WP_092813485.1">
    <property type="nucleotide sequence ID" value="NZ_FNWU01000001.1"/>
</dbReference>
<keyword evidence="4 14" id="KW-0820">tRNA-binding</keyword>
<dbReference type="Gene3D" id="2.20.28.20">
    <property type="entry name" value="Methionyl-tRNA synthetase, Zn-domain"/>
    <property type="match status" value="1"/>
</dbReference>
<dbReference type="NCBIfam" id="TIGR00398">
    <property type="entry name" value="metG"/>
    <property type="match status" value="1"/>
</dbReference>
<feature type="region of interest" description="Disordered" evidence="15">
    <location>
        <begin position="556"/>
        <end position="601"/>
    </location>
</feature>
<evidence type="ECO:0000256" key="1">
    <source>
        <dbReference type="ARBA" id="ARBA00004496"/>
    </source>
</evidence>
<feature type="binding site" evidence="14">
    <location>
        <position position="166"/>
    </location>
    <ligand>
        <name>Zn(2+)</name>
        <dbReference type="ChEBI" id="CHEBI:29105"/>
    </ligand>
</feature>
<keyword evidence="9 14" id="KW-0067">ATP-binding</keyword>
<dbReference type="SUPFAM" id="SSF52374">
    <property type="entry name" value="Nucleotidylyl transferase"/>
    <property type="match status" value="1"/>
</dbReference>
<keyword evidence="18" id="KW-1185">Reference proteome</keyword>
<keyword evidence="7 14" id="KW-0547">Nucleotide-binding</keyword>
<comment type="catalytic activity">
    <reaction evidence="13 14">
        <text>tRNA(Met) + L-methionine + ATP = L-methionyl-tRNA(Met) + AMP + diphosphate</text>
        <dbReference type="Rhea" id="RHEA:13481"/>
        <dbReference type="Rhea" id="RHEA-COMP:9667"/>
        <dbReference type="Rhea" id="RHEA-COMP:9698"/>
        <dbReference type="ChEBI" id="CHEBI:30616"/>
        <dbReference type="ChEBI" id="CHEBI:33019"/>
        <dbReference type="ChEBI" id="CHEBI:57844"/>
        <dbReference type="ChEBI" id="CHEBI:78442"/>
        <dbReference type="ChEBI" id="CHEBI:78530"/>
        <dbReference type="ChEBI" id="CHEBI:456215"/>
        <dbReference type="EC" id="6.1.1.10"/>
    </reaction>
</comment>
<keyword evidence="11 14" id="KW-0648">Protein biosynthesis</keyword>
<dbReference type="SUPFAM" id="SSF50249">
    <property type="entry name" value="Nucleic acid-binding proteins"/>
    <property type="match status" value="1"/>
</dbReference>
<dbReference type="InterPro" id="IPR004495">
    <property type="entry name" value="Met-tRNA-synth_bsu_C"/>
</dbReference>
<feature type="compositionally biased region" description="Acidic residues" evidence="15">
    <location>
        <begin position="568"/>
        <end position="592"/>
    </location>
</feature>
<evidence type="ECO:0000256" key="13">
    <source>
        <dbReference type="ARBA" id="ARBA00047364"/>
    </source>
</evidence>
<feature type="binding site" evidence="14">
    <location>
        <position position="162"/>
    </location>
    <ligand>
        <name>Zn(2+)</name>
        <dbReference type="ChEBI" id="CHEBI:29105"/>
    </ligand>
</feature>
<dbReference type="EMBL" id="FNWU01000001">
    <property type="protein sequence ID" value="SEH38476.1"/>
    <property type="molecule type" value="Genomic_DNA"/>
</dbReference>
<evidence type="ECO:0000256" key="7">
    <source>
        <dbReference type="ARBA" id="ARBA00022741"/>
    </source>
</evidence>
<dbReference type="Pfam" id="PF19303">
    <property type="entry name" value="Anticodon_3"/>
    <property type="match status" value="1"/>
</dbReference>
<dbReference type="EC" id="6.1.1.10" evidence="14"/>
<sequence>MSHEDFPTDDPAVVTCGLPYANGDLHVGHLRTYVGGDVYARALERLGQQTAFVSGSDMHGTPVAVNAEQEGVSPEDFALEWHERYAETFPKFNVDFDNYGHTHDETNTELTRDLVRELDKRGHVYEKEIMVAYDPVDDQYLPDRYVEGTCPYCGAHARGDECDEGCQRHLEPGEIEDPVSTITGNPAEYRKRTHKFFAVSEFADYLSDFLDRLEGTSNARNQPREWIEQGLQDWCITRDMDWGIDYPDAEGEETDLVLYVWVDAPIEYVSSTKQYTDRAGADVFDWEAAWRDDADHDGGQIVHVIGRDIIQHHTIFWPAMLHATDHVEPRAVMASGFVTLGGKGFSTSRDRAVWADEYLEEGFHPDLLRYYLATNGGFQQDVDFSWERFRERVNTELVGTIGNFLYRSLLFAHRNYDGAPEGVETASEEVTTAIDEAVADVTDAVNDYSVRDLGDAVTDLARFGNEYIQRNEPWALVDDDPDAAAQVIYDCVQIAKAIAVLFEPIAPDTCERLWNQLGEDGSVHDVTVGAATESPAGAFEEPGELFEKIPEERVEELNEKLEERVAEATDEDTADADEDADTADDGTADESGESAASDLEPLAEERIGFEEFEDLDLRVGRIVSAEGIEGADKLVRLEVDLGIETRQIVAGIKQLHDLESLPGTRVIVLANLERAELFGVESNGMVLAAGEGADLLTTHGDAAPGTQVK</sequence>
<organism evidence="17 18">
    <name type="scientific">Halopenitus malekzadehii</name>
    <dbReference type="NCBI Taxonomy" id="1267564"/>
    <lineage>
        <taxon>Archaea</taxon>
        <taxon>Methanobacteriati</taxon>
        <taxon>Methanobacteriota</taxon>
        <taxon>Stenosarchaea group</taxon>
        <taxon>Halobacteria</taxon>
        <taxon>Halobacteriales</taxon>
        <taxon>Haloferacaceae</taxon>
        <taxon>Halopenitus</taxon>
    </lineage>
</organism>
<keyword evidence="5 14" id="KW-0436">Ligase</keyword>
<gene>
    <name evidence="14" type="primary">metG</name>
    <name evidence="17" type="ORF">SAMN05192561_101373</name>
</gene>
<feature type="binding site" evidence="14">
    <location>
        <position position="150"/>
    </location>
    <ligand>
        <name>Zn(2+)</name>
        <dbReference type="ChEBI" id="CHEBI:29105"/>
    </ligand>
</feature>
<accession>A0A1H6HSF0</accession>
<evidence type="ECO:0000256" key="4">
    <source>
        <dbReference type="ARBA" id="ARBA00022555"/>
    </source>
</evidence>
<dbReference type="CDD" id="cd02800">
    <property type="entry name" value="tRNA_bind_EcMetRS_like"/>
    <property type="match status" value="1"/>
</dbReference>
<evidence type="ECO:0000256" key="2">
    <source>
        <dbReference type="ARBA" id="ARBA00011738"/>
    </source>
</evidence>
<dbReference type="PROSITE" id="PS50886">
    <property type="entry name" value="TRBD"/>
    <property type="match status" value="1"/>
</dbReference>
<dbReference type="AlphaFoldDB" id="A0A1H6HSF0"/>
<dbReference type="Gene3D" id="1.10.730.10">
    <property type="entry name" value="Isoleucyl-tRNA Synthetase, Domain 1"/>
    <property type="match status" value="1"/>
</dbReference>
<dbReference type="SUPFAM" id="SSF57770">
    <property type="entry name" value="Methionyl-tRNA synthetase (MetRS), Zn-domain"/>
    <property type="match status" value="1"/>
</dbReference>
<dbReference type="OrthoDB" id="371856at2157"/>
<dbReference type="Pfam" id="PF09334">
    <property type="entry name" value="tRNA-synt_1g"/>
    <property type="match status" value="1"/>
</dbReference>
<evidence type="ECO:0000256" key="11">
    <source>
        <dbReference type="ARBA" id="ARBA00022917"/>
    </source>
</evidence>
<dbReference type="HAMAP" id="MF_00098">
    <property type="entry name" value="Met_tRNA_synth_type1"/>
    <property type="match status" value="1"/>
</dbReference>
<comment type="caution">
    <text evidence="14">Lacks conserved residue(s) required for the propagation of feature annotation.</text>
</comment>
<dbReference type="PROSITE" id="PS00178">
    <property type="entry name" value="AA_TRNA_LIGASE_I"/>
    <property type="match status" value="1"/>
</dbReference>
<evidence type="ECO:0000256" key="3">
    <source>
        <dbReference type="ARBA" id="ARBA00022490"/>
    </source>
</evidence>
<evidence type="ECO:0000313" key="18">
    <source>
        <dbReference type="Proteomes" id="UP000199215"/>
    </source>
</evidence>
<dbReference type="InterPro" id="IPR009080">
    <property type="entry name" value="tRNAsynth_Ia_anticodon-bd"/>
</dbReference>
<dbReference type="PRINTS" id="PR01041">
    <property type="entry name" value="TRNASYNTHMET"/>
</dbReference>
<dbReference type="InterPro" id="IPR033911">
    <property type="entry name" value="MetRS_core"/>
</dbReference>
<feature type="short sequence motif" description="'HIGH' region" evidence="14">
    <location>
        <begin position="19"/>
        <end position="29"/>
    </location>
</feature>
<name>A0A1H6HSF0_9EURY</name>
<dbReference type="Pfam" id="PF01588">
    <property type="entry name" value="tRNA_bind"/>
    <property type="match status" value="1"/>
</dbReference>
<dbReference type="GO" id="GO:0005524">
    <property type="term" value="F:ATP binding"/>
    <property type="evidence" value="ECO:0007669"/>
    <property type="project" value="UniProtKB-UniRule"/>
</dbReference>
<keyword evidence="6 14" id="KW-0479">Metal-binding</keyword>
<evidence type="ECO:0000256" key="12">
    <source>
        <dbReference type="ARBA" id="ARBA00023146"/>
    </source>
</evidence>
<keyword evidence="10 14" id="KW-0694">RNA-binding</keyword>
<feature type="domain" description="TRNA-binding" evidence="16">
    <location>
        <begin position="611"/>
        <end position="709"/>
    </location>
</feature>
<dbReference type="PANTHER" id="PTHR45765">
    <property type="entry name" value="METHIONINE--TRNA LIGASE"/>
    <property type="match status" value="1"/>
</dbReference>
<comment type="subunit">
    <text evidence="2 14">Homodimer.</text>
</comment>
<dbReference type="GO" id="GO:0005829">
    <property type="term" value="C:cytosol"/>
    <property type="evidence" value="ECO:0007669"/>
    <property type="project" value="TreeGrafter"/>
</dbReference>
<dbReference type="NCBIfam" id="NF001100">
    <property type="entry name" value="PRK00133.1"/>
    <property type="match status" value="1"/>
</dbReference>
<comment type="similarity">
    <text evidence="14">Belongs to the class-I aminoacyl-tRNA synthetase family. MetG type 1 subfamily.</text>
</comment>
<dbReference type="InterPro" id="IPR002547">
    <property type="entry name" value="tRNA-bd_dom"/>
</dbReference>
<dbReference type="GO" id="GO:0004825">
    <property type="term" value="F:methionine-tRNA ligase activity"/>
    <property type="evidence" value="ECO:0007669"/>
    <property type="project" value="UniProtKB-UniRule"/>
</dbReference>
<dbReference type="InterPro" id="IPR015413">
    <property type="entry name" value="Methionyl/Leucyl_tRNA_Synth"/>
</dbReference>
<dbReference type="InterPro" id="IPR014758">
    <property type="entry name" value="Met-tRNA_synth"/>
</dbReference>
<comment type="function">
    <text evidence="14">Is required not only for elongation of protein synthesis but also for the initiation of all mRNA translation through initiator tRNA(fMet) aminoacylation.</text>
</comment>
<dbReference type="InterPro" id="IPR041872">
    <property type="entry name" value="Anticodon_Met"/>
</dbReference>
<keyword evidence="8 14" id="KW-0862">Zinc</keyword>
<dbReference type="CDD" id="cd07957">
    <property type="entry name" value="Anticodon_Ia_Met"/>
    <property type="match status" value="1"/>
</dbReference>
<evidence type="ECO:0000256" key="8">
    <source>
        <dbReference type="ARBA" id="ARBA00022833"/>
    </source>
</evidence>
<dbReference type="InterPro" id="IPR001412">
    <property type="entry name" value="aa-tRNA-synth_I_CS"/>
</dbReference>
<protein>
    <recommendedName>
        <fullName evidence="14">Methionine--tRNA ligase</fullName>
        <ecNumber evidence="14">6.1.1.10</ecNumber>
    </recommendedName>
    <alternativeName>
        <fullName evidence="14">Methionyl-tRNA synthetase</fullName>
        <shortName evidence="14">MetRS</shortName>
    </alternativeName>
</protein>